<keyword evidence="4" id="KW-0472">Membrane</keyword>
<dbReference type="Pfam" id="PF02485">
    <property type="entry name" value="Branch"/>
    <property type="match status" value="1"/>
</dbReference>
<comment type="subcellular location">
    <subcellularLocation>
        <location evidence="1">Membrane</location>
        <topology evidence="1">Single-pass type II membrane protein</topology>
    </subcellularLocation>
</comment>
<name>A0A0I9R2R8_BRUMA</name>
<gene>
    <name evidence="7 8" type="ORF">Bm3610</name>
    <name evidence="7" type="ORF">BM_Bm3610</name>
</gene>
<dbReference type="AlphaFoldDB" id="A0A0I9R2R8"/>
<evidence type="ECO:0000313" key="7">
    <source>
        <dbReference type="EMBL" id="CTP80881.1"/>
    </source>
</evidence>
<keyword evidence="2" id="KW-0328">Glycosyltransferase</keyword>
<evidence type="ECO:0000256" key="2">
    <source>
        <dbReference type="ARBA" id="ARBA00022676"/>
    </source>
</evidence>
<feature type="compositionally biased region" description="Low complexity" evidence="6">
    <location>
        <begin position="53"/>
        <end position="69"/>
    </location>
</feature>
<dbReference type="PANTHER" id="PTHR46671:SF7">
    <property type="entry name" value="CORE-2_I-BRANCHING ENZYME"/>
    <property type="match status" value="1"/>
</dbReference>
<dbReference type="InterPro" id="IPR003406">
    <property type="entry name" value="Glyco_trans_14"/>
</dbReference>
<accession>A0A0I9R2R8</accession>
<evidence type="ECO:0000256" key="6">
    <source>
        <dbReference type="SAM" id="MobiDB-lite"/>
    </source>
</evidence>
<dbReference type="GO" id="GO:0016757">
    <property type="term" value="F:glycosyltransferase activity"/>
    <property type="evidence" value="ECO:0007669"/>
    <property type="project" value="UniProtKB-KW"/>
</dbReference>
<proteinExistence type="predicted"/>
<dbReference type="OMA" id="AVDWMVR"/>
<evidence type="ECO:0000256" key="1">
    <source>
        <dbReference type="ARBA" id="ARBA00004606"/>
    </source>
</evidence>
<reference evidence="7" key="2">
    <citation type="submission" date="2012-12" db="EMBL/GenBank/DDBJ databases">
        <authorList>
            <person name="Gao Y.W."/>
            <person name="Fan S.T."/>
            <person name="Sun H.T."/>
            <person name="Wang Z."/>
            <person name="Gao X.L."/>
            <person name="Li Y.G."/>
            <person name="Wang T.C."/>
            <person name="Zhang K."/>
            <person name="Xu W.W."/>
            <person name="Yu Z.J."/>
            <person name="Xia X.Z."/>
        </authorList>
    </citation>
    <scope>NUCLEOTIDE SEQUENCE</scope>
    <source>
        <strain evidence="7">FR3</strain>
    </source>
</reference>
<dbReference type="PANTHER" id="PTHR46671">
    <property type="entry name" value="PROTEIN CBG11221"/>
    <property type="match status" value="1"/>
</dbReference>
<keyword evidence="5" id="KW-0325">Glycoprotein</keyword>
<dbReference type="WormBase" id="Bm3610">
    <property type="protein sequence ID" value="BM42346"/>
    <property type="gene ID" value="WBGene00223871"/>
</dbReference>
<keyword evidence="3" id="KW-0808">Transferase</keyword>
<sequence length="484" mass="54153">MKPEMFSITNLSIISLLITFQLLPIFHHIYVLGDGEVTTVTAHDGLTTETQPDGLTAGTQLDGLTTGTQPDGLTAVTEQGAGTDESMRLLPLIHEHSPSEKDCDAAITDPAVATELTSKPYTVDSDKADANISNSCEDIKQRGLYPENPASDDEKDFPIVFIRVVYRAYHIQELLFNLMYAPQNLYCYALDSKSSPLFHEQMRNLSKCFPNVILTENEYEVDGAGHNMTKSYMKCLETVSEKPAWKYAILLQNDDFPIKSNYELVKILDILNGSNAINVGRPYRHRVPQHIDWSYAGLNLFKDSSKNVPDSRLKLAKGSPSVALSRGFVEYVTNELNLTTLINIFDSKPFGTDEMIFQSLHSDDALDAPGGFTRKCLDEQSDFTTRYVSWSWSNRTCKSGNYRHSACVFGVADLNHLENIQHLFANKMLSENDYGAIACWAMRFSKRIASKSTVDFESYKQSQITSDIRPLKNKAISILSKKSG</sequence>
<evidence type="ECO:0000256" key="4">
    <source>
        <dbReference type="ARBA" id="ARBA00023136"/>
    </source>
</evidence>
<evidence type="ECO:0000256" key="5">
    <source>
        <dbReference type="ARBA" id="ARBA00023180"/>
    </source>
</evidence>
<reference evidence="7" key="1">
    <citation type="journal article" date="2007" name="Science">
        <title>Draft genome of the filarial nematode parasite Brugia malayi.</title>
        <authorList>
            <person name="Ghedin E."/>
            <person name="Wang S."/>
            <person name="Spiro D."/>
            <person name="Caler E."/>
            <person name="Zhao Q."/>
            <person name="Crabtree J."/>
            <person name="Allen J.E."/>
            <person name="Delcher A.L."/>
            <person name="Guiliano D.B."/>
            <person name="Miranda-Saavedra D."/>
            <person name="Angiuoli S.V."/>
            <person name="Creasy T."/>
            <person name="Amedeo P."/>
            <person name="Haas B."/>
            <person name="El-Sayed N.M."/>
            <person name="Wortman J.R."/>
            <person name="Feldblyum T."/>
            <person name="Tallon L."/>
            <person name="Schatz M."/>
            <person name="Shumway M."/>
            <person name="Koo H."/>
            <person name="Salzberg S.L."/>
            <person name="Schobel S."/>
            <person name="Pertea M."/>
            <person name="Pop M."/>
            <person name="White O."/>
            <person name="Barton G.J."/>
            <person name="Carlow C.K."/>
            <person name="Crawford M.J."/>
            <person name="Daub J."/>
            <person name="Dimmic M.W."/>
            <person name="Estes C.F."/>
            <person name="Foster J.M."/>
            <person name="Ganatra M."/>
            <person name="Gregory W.F."/>
            <person name="Johnson N.M."/>
            <person name="Jin J."/>
            <person name="Komuniecki R."/>
            <person name="Korf I."/>
            <person name="Kumar S."/>
            <person name="Laney S."/>
            <person name="Li B.W."/>
            <person name="Li W."/>
            <person name="Lindblom T.H."/>
            <person name="Lustigman S."/>
            <person name="Ma D."/>
            <person name="Maina C.V."/>
            <person name="Martin D.M."/>
            <person name="McCarter J.P."/>
            <person name="McReynolds L."/>
            <person name="Mitreva M."/>
            <person name="Nutman T.B."/>
            <person name="Parkinson J."/>
            <person name="Peregrin-Alvarez J.M."/>
            <person name="Poole C."/>
            <person name="Ren Q."/>
            <person name="Saunders L."/>
            <person name="Sluder A.E."/>
            <person name="Smith K."/>
            <person name="Stanke M."/>
            <person name="Unnasch T.R."/>
            <person name="Ware J."/>
            <person name="Wei A.D."/>
            <person name="Weil G."/>
            <person name="Williams D.J."/>
            <person name="Zhang Y."/>
            <person name="Williams S.A."/>
            <person name="Fraser-Liggett C."/>
            <person name="Slatko B."/>
            <person name="Blaxter M.L."/>
            <person name="Scott A.L."/>
        </authorList>
    </citation>
    <scope>NUCLEOTIDE SEQUENCE</scope>
    <source>
        <strain evidence="7">FR3</strain>
    </source>
</reference>
<evidence type="ECO:0000313" key="8">
    <source>
        <dbReference type="WormBase" id="Bm3610"/>
    </source>
</evidence>
<organism evidence="7">
    <name type="scientific">Brugia malayi</name>
    <name type="common">Filarial nematode worm</name>
    <dbReference type="NCBI Taxonomy" id="6279"/>
    <lineage>
        <taxon>Eukaryota</taxon>
        <taxon>Metazoa</taxon>
        <taxon>Ecdysozoa</taxon>
        <taxon>Nematoda</taxon>
        <taxon>Chromadorea</taxon>
        <taxon>Rhabditida</taxon>
        <taxon>Spirurina</taxon>
        <taxon>Spiruromorpha</taxon>
        <taxon>Filarioidea</taxon>
        <taxon>Onchocercidae</taxon>
        <taxon>Brugia</taxon>
    </lineage>
</organism>
<dbReference type="GO" id="GO:0016020">
    <property type="term" value="C:membrane"/>
    <property type="evidence" value="ECO:0007669"/>
    <property type="project" value="UniProtKB-SubCell"/>
</dbReference>
<protein>
    <submittedName>
        <fullName evidence="7">Bm3610</fullName>
    </submittedName>
</protein>
<feature type="region of interest" description="Disordered" evidence="6">
    <location>
        <begin position="46"/>
        <end position="71"/>
    </location>
</feature>
<dbReference type="EMBL" id="LN856849">
    <property type="protein sequence ID" value="CTP80881.1"/>
    <property type="molecule type" value="Genomic_DNA"/>
</dbReference>
<evidence type="ECO:0000256" key="3">
    <source>
        <dbReference type="ARBA" id="ARBA00022679"/>
    </source>
</evidence>